<dbReference type="PANTHER" id="PTHR10742">
    <property type="entry name" value="FLAVIN MONOAMINE OXIDASE"/>
    <property type="match status" value="1"/>
</dbReference>
<dbReference type="GO" id="GO:0050660">
    <property type="term" value="F:flavin adenine dinucleotide binding"/>
    <property type="evidence" value="ECO:0007669"/>
    <property type="project" value="TreeGrafter"/>
</dbReference>
<keyword evidence="3" id="KW-1185">Reference proteome</keyword>
<dbReference type="PANTHER" id="PTHR10742:SF414">
    <property type="entry name" value="CONTAINING AMINE OXIDASE, PUTATIVE (AFU_ORTHOLOGUE AFUA_3G12150)-RELATED"/>
    <property type="match status" value="1"/>
</dbReference>
<organism evidence="2 3">
    <name type="scientific">Hyaloscypha hepaticicola</name>
    <dbReference type="NCBI Taxonomy" id="2082293"/>
    <lineage>
        <taxon>Eukaryota</taxon>
        <taxon>Fungi</taxon>
        <taxon>Dikarya</taxon>
        <taxon>Ascomycota</taxon>
        <taxon>Pezizomycotina</taxon>
        <taxon>Leotiomycetes</taxon>
        <taxon>Helotiales</taxon>
        <taxon>Hyaloscyphaceae</taxon>
        <taxon>Hyaloscypha</taxon>
    </lineage>
</organism>
<dbReference type="Gene3D" id="3.90.660.10">
    <property type="match status" value="1"/>
</dbReference>
<dbReference type="OrthoDB" id="5046242at2759"/>
<dbReference type="SUPFAM" id="SSF51905">
    <property type="entry name" value="FAD/NAD(P)-binding domain"/>
    <property type="match status" value="1"/>
</dbReference>
<dbReference type="InterPro" id="IPR002937">
    <property type="entry name" value="Amino_oxidase"/>
</dbReference>
<evidence type="ECO:0000259" key="1">
    <source>
        <dbReference type="Pfam" id="PF01593"/>
    </source>
</evidence>
<dbReference type="Gene3D" id="3.50.50.60">
    <property type="entry name" value="FAD/NAD(P)-binding domain"/>
    <property type="match status" value="1"/>
</dbReference>
<dbReference type="Pfam" id="PF01593">
    <property type="entry name" value="Amino_oxidase"/>
    <property type="match status" value="1"/>
</dbReference>
<sequence length="511" mass="56474">MQTRLHSTLPEICVVGAGFAGLRCADILIQHGFKVTILEARDRIGGRAHQAMLLSGHLVDLGPNWIHGTDNNPILELAKTTKTAMHSWGDELNVFDEDGSQLKEGKDIGQVMWKIIAQAFKHSASNSATIDPNESLKDFFEQKILEEFPEQGDSQKKKILMQMAELWGTFVGSPVDRQSLKFFWLEECIDGENLFAAGTYKEILASIAAPALAGAKLELSTKVTHITSCSGVVSISTDTGRTLDFDEVVMTTPLGWLKRHKHVFEPPLPPRLCSAIDSIGYGSLDKVYLTFPRAFWLDSADGQEFTGFIQWLAPQYAKDMNPARWCQEVVDLSTLPGSCAHPTLLFYIYGEQSIAMANELASRMSKEERDEYLMEFFKPYVSRLPNYREDGKDCIPISCLATTWVLDDLAGNGSYSTLRTGLLEGDRDIEIMREGLPDRNVWFAGEHTAPFVALGTSTGAYWSGEAVGLRIADAYGKTAKDGGDVPEGKLGDGDVEKEVNLRVFADQGLEN</sequence>
<dbReference type="InterPro" id="IPR050281">
    <property type="entry name" value="Flavin_monoamine_oxidase"/>
</dbReference>
<dbReference type="GO" id="GO:0003682">
    <property type="term" value="F:chromatin binding"/>
    <property type="evidence" value="ECO:0007669"/>
    <property type="project" value="TreeGrafter"/>
</dbReference>
<feature type="domain" description="Amine oxidase" evidence="1">
    <location>
        <begin position="19"/>
        <end position="464"/>
    </location>
</feature>
<name>A0A2J6QCC3_9HELO</name>
<dbReference type="InterPro" id="IPR036188">
    <property type="entry name" value="FAD/NAD-bd_sf"/>
</dbReference>
<dbReference type="STRING" id="1745343.A0A2J6QCC3"/>
<gene>
    <name evidence="2" type="ORF">NA56DRAFT_567892</name>
</gene>
<reference evidence="2 3" key="1">
    <citation type="submission" date="2016-05" db="EMBL/GenBank/DDBJ databases">
        <title>A degradative enzymes factory behind the ericoid mycorrhizal symbiosis.</title>
        <authorList>
            <consortium name="DOE Joint Genome Institute"/>
            <person name="Martino E."/>
            <person name="Morin E."/>
            <person name="Grelet G."/>
            <person name="Kuo A."/>
            <person name="Kohler A."/>
            <person name="Daghino S."/>
            <person name="Barry K."/>
            <person name="Choi C."/>
            <person name="Cichocki N."/>
            <person name="Clum A."/>
            <person name="Copeland A."/>
            <person name="Hainaut M."/>
            <person name="Haridas S."/>
            <person name="Labutti K."/>
            <person name="Lindquist E."/>
            <person name="Lipzen A."/>
            <person name="Khouja H.-R."/>
            <person name="Murat C."/>
            <person name="Ohm R."/>
            <person name="Olson A."/>
            <person name="Spatafora J."/>
            <person name="Veneault-Fourrey C."/>
            <person name="Henrissat B."/>
            <person name="Grigoriev I."/>
            <person name="Martin F."/>
            <person name="Perotto S."/>
        </authorList>
    </citation>
    <scope>NUCLEOTIDE SEQUENCE [LARGE SCALE GENOMIC DNA]</scope>
    <source>
        <strain evidence="2 3">UAMH 7357</strain>
    </source>
</reference>
<evidence type="ECO:0000313" key="2">
    <source>
        <dbReference type="EMBL" id="PMD23896.1"/>
    </source>
</evidence>
<dbReference type="SUPFAM" id="SSF54373">
    <property type="entry name" value="FAD-linked reductases, C-terminal domain"/>
    <property type="match status" value="1"/>
</dbReference>
<evidence type="ECO:0000313" key="3">
    <source>
        <dbReference type="Proteomes" id="UP000235672"/>
    </source>
</evidence>
<dbReference type="AlphaFoldDB" id="A0A2J6QCC3"/>
<proteinExistence type="predicted"/>
<dbReference type="PRINTS" id="PR00419">
    <property type="entry name" value="ADXRDTASE"/>
</dbReference>
<protein>
    <submittedName>
        <fullName evidence="2">Amine oxidase</fullName>
    </submittedName>
</protein>
<dbReference type="EMBL" id="KZ613474">
    <property type="protein sequence ID" value="PMD23896.1"/>
    <property type="molecule type" value="Genomic_DNA"/>
</dbReference>
<accession>A0A2J6QCC3</accession>
<dbReference type="GO" id="GO:0006338">
    <property type="term" value="P:chromatin remodeling"/>
    <property type="evidence" value="ECO:0007669"/>
    <property type="project" value="TreeGrafter"/>
</dbReference>
<dbReference type="Proteomes" id="UP000235672">
    <property type="component" value="Unassembled WGS sequence"/>
</dbReference>
<dbReference type="GO" id="GO:0016491">
    <property type="term" value="F:oxidoreductase activity"/>
    <property type="evidence" value="ECO:0007669"/>
    <property type="project" value="InterPro"/>
</dbReference>